<dbReference type="RefSeq" id="WP_187221867.1">
    <property type="nucleotide sequence ID" value="NZ_JABVED010000010.1"/>
</dbReference>
<name>A0ABR7L9F6_9PSEU</name>
<sequence length="100" mass="12176">MPTWNYLHHLEYRRELSKYERVLLYIETAEDHGFCFHKKGMSRTQWHEHYTRLCAADFLDRKAADPGIWLVTTVRVLPDKRTPLCTVRFRWTPERIIDKN</sequence>
<protein>
    <submittedName>
        <fullName evidence="1">Uncharacterized protein</fullName>
    </submittedName>
</protein>
<organism evidence="1 2">
    <name type="scientific">Actinokineospora xionganensis</name>
    <dbReference type="NCBI Taxonomy" id="2684470"/>
    <lineage>
        <taxon>Bacteria</taxon>
        <taxon>Bacillati</taxon>
        <taxon>Actinomycetota</taxon>
        <taxon>Actinomycetes</taxon>
        <taxon>Pseudonocardiales</taxon>
        <taxon>Pseudonocardiaceae</taxon>
        <taxon>Actinokineospora</taxon>
    </lineage>
</organism>
<comment type="caution">
    <text evidence="1">The sequence shown here is derived from an EMBL/GenBank/DDBJ whole genome shotgun (WGS) entry which is preliminary data.</text>
</comment>
<evidence type="ECO:0000313" key="2">
    <source>
        <dbReference type="Proteomes" id="UP000734823"/>
    </source>
</evidence>
<gene>
    <name evidence="1" type="ORF">GPZ80_19090</name>
</gene>
<accession>A0ABR7L9F6</accession>
<dbReference type="EMBL" id="JABVED010000010">
    <property type="protein sequence ID" value="MBC6449274.1"/>
    <property type="molecule type" value="Genomic_DNA"/>
</dbReference>
<keyword evidence="2" id="KW-1185">Reference proteome</keyword>
<proteinExistence type="predicted"/>
<reference evidence="1 2" key="1">
    <citation type="submission" date="2020-06" db="EMBL/GenBank/DDBJ databases">
        <title>Actinokineospora xiongansis sp. nov., isolated from soil of Baiyangdian.</title>
        <authorList>
            <person name="Zhang X."/>
        </authorList>
    </citation>
    <scope>NUCLEOTIDE SEQUENCE [LARGE SCALE GENOMIC DNA]</scope>
    <source>
        <strain evidence="1 2">HBU206404</strain>
    </source>
</reference>
<evidence type="ECO:0000313" key="1">
    <source>
        <dbReference type="EMBL" id="MBC6449274.1"/>
    </source>
</evidence>
<dbReference type="Proteomes" id="UP000734823">
    <property type="component" value="Unassembled WGS sequence"/>
</dbReference>